<gene>
    <name evidence="1" type="ORF">GCM10007140_21040</name>
</gene>
<dbReference type="EMBL" id="BMFK01000001">
    <property type="protein sequence ID" value="GGE70987.1"/>
    <property type="molecule type" value="Genomic_DNA"/>
</dbReference>
<keyword evidence="2" id="KW-1185">Reference proteome</keyword>
<name>A0A917EPD9_9BACI</name>
<dbReference type="AlphaFoldDB" id="A0A917EPD9"/>
<reference evidence="1" key="1">
    <citation type="journal article" date="2014" name="Int. J. Syst. Evol. Microbiol.">
        <title>Complete genome sequence of Corynebacterium casei LMG S-19264T (=DSM 44701T), isolated from a smear-ripened cheese.</title>
        <authorList>
            <consortium name="US DOE Joint Genome Institute (JGI-PGF)"/>
            <person name="Walter F."/>
            <person name="Albersmeier A."/>
            <person name="Kalinowski J."/>
            <person name="Ruckert C."/>
        </authorList>
    </citation>
    <scope>NUCLEOTIDE SEQUENCE</scope>
    <source>
        <strain evidence="1">CGMCC 1.12698</strain>
    </source>
</reference>
<comment type="caution">
    <text evidence="1">The sequence shown here is derived from an EMBL/GenBank/DDBJ whole genome shotgun (WGS) entry which is preliminary data.</text>
</comment>
<proteinExistence type="predicted"/>
<dbReference type="Proteomes" id="UP000605259">
    <property type="component" value="Unassembled WGS sequence"/>
</dbReference>
<protein>
    <submittedName>
        <fullName evidence="1">Uncharacterized protein</fullName>
    </submittedName>
</protein>
<evidence type="ECO:0000313" key="2">
    <source>
        <dbReference type="Proteomes" id="UP000605259"/>
    </source>
</evidence>
<sequence>MRSVRSMNKLYIYVMLLYKLHIINEIERDEMLHQMGTSVSG</sequence>
<organism evidence="1 2">
    <name type="scientific">Priestia taiwanensis</name>
    <dbReference type="NCBI Taxonomy" id="1347902"/>
    <lineage>
        <taxon>Bacteria</taxon>
        <taxon>Bacillati</taxon>
        <taxon>Bacillota</taxon>
        <taxon>Bacilli</taxon>
        <taxon>Bacillales</taxon>
        <taxon>Bacillaceae</taxon>
        <taxon>Priestia</taxon>
    </lineage>
</organism>
<evidence type="ECO:0000313" key="1">
    <source>
        <dbReference type="EMBL" id="GGE70987.1"/>
    </source>
</evidence>
<accession>A0A917EPD9</accession>
<reference evidence="1" key="2">
    <citation type="submission" date="2020-09" db="EMBL/GenBank/DDBJ databases">
        <authorList>
            <person name="Sun Q."/>
            <person name="Zhou Y."/>
        </authorList>
    </citation>
    <scope>NUCLEOTIDE SEQUENCE</scope>
    <source>
        <strain evidence="1">CGMCC 1.12698</strain>
    </source>
</reference>